<dbReference type="eggNOG" id="COG3064">
    <property type="taxonomic scope" value="Bacteria"/>
</dbReference>
<reference evidence="4" key="3">
    <citation type="submission" date="2010-08" db="EMBL/GenBank/DDBJ databases">
        <authorList>
            <person name="Durkin A.S."/>
            <person name="Nelson K.E."/>
            <person name="Morrison M."/>
            <person name="Forsberg C.W."/>
            <person name="Wilson D.B."/>
            <person name="Russell J.B."/>
            <person name="Cann I.K.O."/>
            <person name="Mackie R.I."/>
            <person name="White B.A."/>
        </authorList>
    </citation>
    <scope>NUCLEOTIDE SEQUENCE</scope>
    <source>
        <strain evidence="4">S85</strain>
    </source>
</reference>
<dbReference type="InterPro" id="IPR006842">
    <property type="entry name" value="Transposase_31"/>
</dbReference>
<protein>
    <submittedName>
        <fullName evidence="4">Conserved domain protein</fullName>
    </submittedName>
</protein>
<keyword evidence="1" id="KW-0175">Coiled coil</keyword>
<proteinExistence type="predicted"/>
<dbReference type="EMBL" id="CP002158">
    <property type="protein sequence ID" value="ADL25964.1"/>
    <property type="molecule type" value="Genomic_DNA"/>
</dbReference>
<dbReference type="HOGENOM" id="CLU_768922_0_0_0"/>
<organism evidence="4 5">
    <name type="scientific">Fibrobacter succinogenes (strain ATCC 19169 / S85)</name>
    <dbReference type="NCBI Taxonomy" id="59374"/>
    <lineage>
        <taxon>Bacteria</taxon>
        <taxon>Pseudomonadati</taxon>
        <taxon>Fibrobacterota</taxon>
        <taxon>Fibrobacteria</taxon>
        <taxon>Fibrobacterales</taxon>
        <taxon>Fibrobacteraceae</taxon>
        <taxon>Fibrobacter</taxon>
    </lineage>
</organism>
<sequence length="360" mass="42082">MENENKVTKRKHDAYFRWLFADTTHARCLLELAGKINHEIDAFLTQINLDTLMRIPDSYSEVDDTGEADLAFRVNVSTGAPILVGILLEHKSGRDPIIFDQISKYIHSVMKIQDKNRIFSGIPTMAIIFYNGRDNWNPLKILEKSYPDYFRGKVLPFQCTFVNMADIPDSDCLACENTATGMGIIALKHAFNKDKLLELLPQFCKFLDKMPRNEASCLLEKTSIYLMEYLGKDFLKELNMAFVSIGQKYGFVSIGDYFRQQLAEERQQMTEERLQMAEERQQITEERLQMAEERQQITEERLQMTEERQQFEEKLAKERDKLNKVEEEKINTARGLYKDNVPMEILVRRFNLTEEQIRGK</sequence>
<evidence type="ECO:0000313" key="5">
    <source>
        <dbReference type="Proteomes" id="UP000000517"/>
    </source>
</evidence>
<dbReference type="RefSeq" id="WP_014545809.1">
    <property type="nucleotide sequence ID" value="NC_013410.1"/>
</dbReference>
<evidence type="ECO:0000313" key="4">
    <source>
        <dbReference type="EMBL" id="ADL25964.1"/>
    </source>
</evidence>
<evidence type="ECO:0000259" key="2">
    <source>
        <dbReference type="Pfam" id="PF04754"/>
    </source>
</evidence>
<reference evidence="5" key="2">
    <citation type="submission" date="2010-08" db="EMBL/GenBank/DDBJ databases">
        <title>Complete sequence of Fibrobacter succinogenes subsp. succinogenes S85.</title>
        <authorList>
            <person name="Durkin A.S."/>
            <person name="Nelson K.E."/>
            <person name="Morrison M."/>
            <person name="Forsberg C.W."/>
            <person name="Wilson D.B."/>
            <person name="Russell J.B."/>
            <person name="Cann I.K.O."/>
            <person name="Mackie R.I."/>
            <person name="White B.A."/>
        </authorList>
    </citation>
    <scope>NUCLEOTIDE SEQUENCE [LARGE SCALE GENOMIC DNA]</scope>
    <source>
        <strain evidence="5">ATCC 19169 / S85</strain>
    </source>
</reference>
<feature type="coiled-coil region" evidence="1">
    <location>
        <begin position="259"/>
        <end position="328"/>
    </location>
</feature>
<evidence type="ECO:0000256" key="1">
    <source>
        <dbReference type="SAM" id="Coils"/>
    </source>
</evidence>
<reference evidence="3 6" key="1">
    <citation type="submission" date="2009-10" db="EMBL/GenBank/DDBJ databases">
        <title>Complete sequence of Fibrobacter succinogenes subsp. succinogenes S85.</title>
        <authorList>
            <consortium name="US DOE Joint Genome Institute"/>
            <person name="Lucas S."/>
            <person name="Copeland A."/>
            <person name="Lapidus A."/>
            <person name="Glavina del Rio T."/>
            <person name="Tice H."/>
            <person name="Bruce D."/>
            <person name="Goodwin L."/>
            <person name="Pitluck S."/>
            <person name="Chertkov O."/>
            <person name="Detter J.C."/>
            <person name="Han C."/>
            <person name="Tapia R."/>
            <person name="Larimer F."/>
            <person name="Land M."/>
            <person name="Hauser L."/>
            <person name="Kyrpides N."/>
            <person name="Mikhailova N."/>
            <person name="Weimer P.J."/>
            <person name="Stevenson D.M."/>
            <person name="Boyum J."/>
            <person name="Brumm P.I."/>
            <person name="Mead D."/>
        </authorList>
    </citation>
    <scope>NUCLEOTIDE SEQUENCE [LARGE SCALE GENOMIC DNA]</scope>
    <source>
        <strain evidence="6">ATCC 19169 / S85</strain>
        <strain evidence="3">S85</strain>
    </source>
</reference>
<evidence type="ECO:0000313" key="6">
    <source>
        <dbReference type="Proteomes" id="UP000001497"/>
    </source>
</evidence>
<dbReference type="EMBL" id="CP001792">
    <property type="protein sequence ID" value="ACX74679.1"/>
    <property type="molecule type" value="Genomic_DNA"/>
</dbReference>
<dbReference type="Pfam" id="PF04754">
    <property type="entry name" value="Transposase_31"/>
    <property type="match status" value="1"/>
</dbReference>
<accession>C9RQ02</accession>
<feature type="domain" description="Transposase (putative) YhgA-like" evidence="2">
    <location>
        <begin position="11"/>
        <end position="214"/>
    </location>
</feature>
<dbReference type="SUPFAM" id="SSF57997">
    <property type="entry name" value="Tropomyosin"/>
    <property type="match status" value="1"/>
</dbReference>
<dbReference type="AlphaFoldDB" id="C9RQ02"/>
<gene>
    <name evidence="3" type="ordered locus">Fisuc_1074</name>
    <name evidence="4" type="ordered locus">FSU_1529</name>
</gene>
<dbReference type="Proteomes" id="UP000000517">
    <property type="component" value="Chromosome"/>
</dbReference>
<dbReference type="OrthoDB" id="9803648at2"/>
<name>C9RQ02_FIBSS</name>
<dbReference type="Proteomes" id="UP000001497">
    <property type="component" value="Chromosome"/>
</dbReference>
<evidence type="ECO:0000313" key="3">
    <source>
        <dbReference type="EMBL" id="ACX74679.1"/>
    </source>
</evidence>
<dbReference type="KEGG" id="fsc:FSU_1529"/>
<dbReference type="STRING" id="59374.FSU_1529"/>
<keyword evidence="6" id="KW-1185">Reference proteome</keyword>
<dbReference type="KEGG" id="fsu:Fisuc_1074"/>